<protein>
    <submittedName>
        <fullName evidence="3">Amidohydrolase</fullName>
    </submittedName>
</protein>
<evidence type="ECO:0000256" key="1">
    <source>
        <dbReference type="ARBA" id="ARBA00023239"/>
    </source>
</evidence>
<organism evidence="3 4">
    <name type="scientific">Streptomyces cyaneochromogenes</name>
    <dbReference type="NCBI Taxonomy" id="2496836"/>
    <lineage>
        <taxon>Bacteria</taxon>
        <taxon>Bacillati</taxon>
        <taxon>Actinomycetota</taxon>
        <taxon>Actinomycetes</taxon>
        <taxon>Kitasatosporales</taxon>
        <taxon>Streptomycetaceae</taxon>
        <taxon>Streptomyces</taxon>
    </lineage>
</organism>
<dbReference type="Proteomes" id="UP000280298">
    <property type="component" value="Chromosome"/>
</dbReference>
<name>A0A3S9MKW3_9ACTN</name>
<dbReference type="Gene3D" id="3.20.20.140">
    <property type="entry name" value="Metal-dependent hydrolases"/>
    <property type="match status" value="1"/>
</dbReference>
<dbReference type="InterPro" id="IPR006680">
    <property type="entry name" value="Amidohydro-rel"/>
</dbReference>
<evidence type="ECO:0000259" key="2">
    <source>
        <dbReference type="Pfam" id="PF04909"/>
    </source>
</evidence>
<evidence type="ECO:0000313" key="3">
    <source>
        <dbReference type="EMBL" id="AZQ39781.1"/>
    </source>
</evidence>
<proteinExistence type="predicted"/>
<dbReference type="GO" id="GO:0019748">
    <property type="term" value="P:secondary metabolic process"/>
    <property type="evidence" value="ECO:0007669"/>
    <property type="project" value="TreeGrafter"/>
</dbReference>
<dbReference type="GO" id="GO:0016787">
    <property type="term" value="F:hydrolase activity"/>
    <property type="evidence" value="ECO:0007669"/>
    <property type="project" value="UniProtKB-KW"/>
</dbReference>
<dbReference type="InterPro" id="IPR032465">
    <property type="entry name" value="ACMSD"/>
</dbReference>
<keyword evidence="4" id="KW-1185">Reference proteome</keyword>
<dbReference type="AlphaFoldDB" id="A0A3S9MKW3"/>
<dbReference type="EMBL" id="CP034539">
    <property type="protein sequence ID" value="AZQ39781.1"/>
    <property type="molecule type" value="Genomic_DNA"/>
</dbReference>
<evidence type="ECO:0000313" key="4">
    <source>
        <dbReference type="Proteomes" id="UP000280298"/>
    </source>
</evidence>
<reference evidence="3 4" key="1">
    <citation type="journal article" date="2019" name="Int. J. Syst. Evol. Microbiol.">
        <title>Streptomyces cyaneochromogenes sp. nov., a blue pigment-producing actinomycete from manganese-contaminated soil.</title>
        <authorList>
            <person name="Tang X."/>
            <person name="Zhao J."/>
            <person name="Li K."/>
            <person name="Chen Z."/>
            <person name="Sun Y."/>
            <person name="Gao J."/>
        </authorList>
    </citation>
    <scope>NUCLEOTIDE SEQUENCE [LARGE SCALE GENOMIC DNA]</scope>
    <source>
        <strain evidence="3 4">MK-45</strain>
    </source>
</reference>
<keyword evidence="1" id="KW-0456">Lyase</keyword>
<keyword evidence="3" id="KW-0378">Hydrolase</keyword>
<dbReference type="OrthoDB" id="149172at2"/>
<dbReference type="PANTHER" id="PTHR21240">
    <property type="entry name" value="2-AMINO-3-CARBOXYLMUCONATE-6-SEMIALDEHYDE DECARBOXYLASE"/>
    <property type="match status" value="1"/>
</dbReference>
<dbReference type="Pfam" id="PF04909">
    <property type="entry name" value="Amidohydro_2"/>
    <property type="match status" value="1"/>
</dbReference>
<accession>A0A3S9MKW3</accession>
<feature type="domain" description="Amidohydrolase-related" evidence="2">
    <location>
        <begin position="17"/>
        <end position="329"/>
    </location>
</feature>
<gene>
    <name evidence="3" type="ORF">EJ357_45405</name>
</gene>
<dbReference type="GO" id="GO:0016831">
    <property type="term" value="F:carboxy-lyase activity"/>
    <property type="evidence" value="ECO:0007669"/>
    <property type="project" value="InterPro"/>
</dbReference>
<dbReference type="GO" id="GO:0005737">
    <property type="term" value="C:cytoplasm"/>
    <property type="evidence" value="ECO:0007669"/>
    <property type="project" value="TreeGrafter"/>
</dbReference>
<dbReference type="KEGG" id="scya:EJ357_45405"/>
<dbReference type="InterPro" id="IPR032466">
    <property type="entry name" value="Metal_Hydrolase"/>
</dbReference>
<dbReference type="RefSeq" id="WP_126398427.1">
    <property type="nucleotide sequence ID" value="NZ_CP034539.1"/>
</dbReference>
<dbReference type="SUPFAM" id="SSF51556">
    <property type="entry name" value="Metallo-dependent hydrolases"/>
    <property type="match status" value="1"/>
</dbReference>
<dbReference type="PANTHER" id="PTHR21240:SF28">
    <property type="entry name" value="ISO-OROTATE DECARBOXYLASE (EUROFUNG)"/>
    <property type="match status" value="1"/>
</dbReference>
<sequence>MADPRRTDSVRSDPRRIDVHQHVIPPARSRAIAARAAAVGWPAPAWDEHSAIAMMDRRSIDTAVLSYAAPLAGPDDPDAARATARGVNEYTAELVKNRPDRFAHFAALPLPDVDAALAEAVHALDVLHADGVMILSNAHGRYPGEEAFEPLWAELDARSAVVLVHPTAPPGAPLPQVPPPLADFPYDTTRAALHMTVRGVPRRYPRVKVILPHAGGFLPYAASRFALAARLPRTTSTDTPDTVPEVPTTPVDFVTDLRRFHFDTAISPGPATLPCLLAFAAPDHILYGSDYPMLPEDWSTGFDTALDTYPDWKPGQLHAVNRGNAEQLIPRLAQEP</sequence>